<evidence type="ECO:0000313" key="3">
    <source>
        <dbReference type="Proteomes" id="UP000821866"/>
    </source>
</evidence>
<feature type="region of interest" description="Disordered" evidence="1">
    <location>
        <begin position="263"/>
        <end position="290"/>
    </location>
</feature>
<keyword evidence="3" id="KW-1185">Reference proteome</keyword>
<dbReference type="EMBL" id="JABSTU010006861">
    <property type="protein sequence ID" value="KAH7931828.1"/>
    <property type="molecule type" value="Genomic_DNA"/>
</dbReference>
<organism evidence="2 3">
    <name type="scientific">Rhipicephalus microplus</name>
    <name type="common">Cattle tick</name>
    <name type="synonym">Boophilus microplus</name>
    <dbReference type="NCBI Taxonomy" id="6941"/>
    <lineage>
        <taxon>Eukaryota</taxon>
        <taxon>Metazoa</taxon>
        <taxon>Ecdysozoa</taxon>
        <taxon>Arthropoda</taxon>
        <taxon>Chelicerata</taxon>
        <taxon>Arachnida</taxon>
        <taxon>Acari</taxon>
        <taxon>Parasitiformes</taxon>
        <taxon>Ixodida</taxon>
        <taxon>Ixodoidea</taxon>
        <taxon>Ixodidae</taxon>
        <taxon>Rhipicephalinae</taxon>
        <taxon>Rhipicephalus</taxon>
        <taxon>Boophilus</taxon>
    </lineage>
</organism>
<proteinExistence type="predicted"/>
<sequence>MPQVKDLTLLKAEQICKAAEVSAHHNATWAQAERHVAAVKQRQRFTCSRCDRTHDRKKCPSFGKTCFAFKGANPFVTCCRKEPESNELAEKCVLIVEKIQKNEKLKTGTAGVLAGTAILPCDAAGRWSVVGCTRAMQKTAYMTSVGRRKQVYKRKLRDTSANSLPGFQKVHHDNTLRKFTPRACSNVLLSTRGKENKQRAPHTDASKTPSPRPLLKAPVPASQHLSGVLECHFHTCFHDARSARLPSLSPPCCVVMLADEEDDDEDELFPGRSERSFRHDAAASVTEAPG</sequence>
<reference evidence="2" key="2">
    <citation type="submission" date="2021-09" db="EMBL/GenBank/DDBJ databases">
        <authorList>
            <person name="Jia N."/>
            <person name="Wang J."/>
            <person name="Shi W."/>
            <person name="Du L."/>
            <person name="Sun Y."/>
            <person name="Zhan W."/>
            <person name="Jiang J."/>
            <person name="Wang Q."/>
            <person name="Zhang B."/>
            <person name="Ji P."/>
            <person name="Sakyi L.B."/>
            <person name="Cui X."/>
            <person name="Yuan T."/>
            <person name="Jiang B."/>
            <person name="Yang W."/>
            <person name="Lam T.T.-Y."/>
            <person name="Chang Q."/>
            <person name="Ding S."/>
            <person name="Wang X."/>
            <person name="Zhu J."/>
            <person name="Ruan X."/>
            <person name="Zhao L."/>
            <person name="Wei J."/>
            <person name="Que T."/>
            <person name="Du C."/>
            <person name="Cheng J."/>
            <person name="Dai P."/>
            <person name="Han X."/>
            <person name="Huang E."/>
            <person name="Gao Y."/>
            <person name="Liu J."/>
            <person name="Shao H."/>
            <person name="Ye R."/>
            <person name="Li L."/>
            <person name="Wei W."/>
            <person name="Wang X."/>
            <person name="Wang C."/>
            <person name="Huo Q."/>
            <person name="Li W."/>
            <person name="Guo W."/>
            <person name="Chen H."/>
            <person name="Chen S."/>
            <person name="Zhou L."/>
            <person name="Zhou L."/>
            <person name="Ni X."/>
            <person name="Tian J."/>
            <person name="Zhou Y."/>
            <person name="Sheng Y."/>
            <person name="Liu T."/>
            <person name="Pan Y."/>
            <person name="Xia L."/>
            <person name="Li J."/>
            <person name="Zhao F."/>
            <person name="Cao W."/>
        </authorList>
    </citation>
    <scope>NUCLEOTIDE SEQUENCE</scope>
    <source>
        <strain evidence="2">Rmic-2018</strain>
        <tissue evidence="2">Larvae</tissue>
    </source>
</reference>
<dbReference type="AlphaFoldDB" id="A0A9J6CTW2"/>
<accession>A0A9J6CTW2</accession>
<protein>
    <submittedName>
        <fullName evidence="2">Uncharacterized protein</fullName>
    </submittedName>
</protein>
<comment type="caution">
    <text evidence="2">The sequence shown here is derived from an EMBL/GenBank/DDBJ whole genome shotgun (WGS) entry which is preliminary data.</text>
</comment>
<feature type="compositionally biased region" description="Basic and acidic residues" evidence="1">
    <location>
        <begin position="272"/>
        <end position="281"/>
    </location>
</feature>
<feature type="region of interest" description="Disordered" evidence="1">
    <location>
        <begin position="190"/>
        <end position="218"/>
    </location>
</feature>
<evidence type="ECO:0000313" key="2">
    <source>
        <dbReference type="EMBL" id="KAH7931828.1"/>
    </source>
</evidence>
<name>A0A9J6CTW2_RHIMP</name>
<evidence type="ECO:0000256" key="1">
    <source>
        <dbReference type="SAM" id="MobiDB-lite"/>
    </source>
</evidence>
<feature type="compositionally biased region" description="Basic and acidic residues" evidence="1">
    <location>
        <begin position="192"/>
        <end position="205"/>
    </location>
</feature>
<dbReference type="Proteomes" id="UP000821866">
    <property type="component" value="Unassembled WGS sequence"/>
</dbReference>
<gene>
    <name evidence="2" type="ORF">HPB51_029676</name>
</gene>
<reference evidence="2" key="1">
    <citation type="journal article" date="2020" name="Cell">
        <title>Large-Scale Comparative Analyses of Tick Genomes Elucidate Their Genetic Diversity and Vector Capacities.</title>
        <authorList>
            <consortium name="Tick Genome and Microbiome Consortium (TIGMIC)"/>
            <person name="Jia N."/>
            <person name="Wang J."/>
            <person name="Shi W."/>
            <person name="Du L."/>
            <person name="Sun Y."/>
            <person name="Zhan W."/>
            <person name="Jiang J.F."/>
            <person name="Wang Q."/>
            <person name="Zhang B."/>
            <person name="Ji P."/>
            <person name="Bell-Sakyi L."/>
            <person name="Cui X.M."/>
            <person name="Yuan T.T."/>
            <person name="Jiang B.G."/>
            <person name="Yang W.F."/>
            <person name="Lam T.T."/>
            <person name="Chang Q.C."/>
            <person name="Ding S.J."/>
            <person name="Wang X.J."/>
            <person name="Zhu J.G."/>
            <person name="Ruan X.D."/>
            <person name="Zhao L."/>
            <person name="Wei J.T."/>
            <person name="Ye R.Z."/>
            <person name="Que T.C."/>
            <person name="Du C.H."/>
            <person name="Zhou Y.H."/>
            <person name="Cheng J.X."/>
            <person name="Dai P.F."/>
            <person name="Guo W.B."/>
            <person name="Han X.H."/>
            <person name="Huang E.J."/>
            <person name="Li L.F."/>
            <person name="Wei W."/>
            <person name="Gao Y.C."/>
            <person name="Liu J.Z."/>
            <person name="Shao H.Z."/>
            <person name="Wang X."/>
            <person name="Wang C.C."/>
            <person name="Yang T.C."/>
            <person name="Huo Q.B."/>
            <person name="Li W."/>
            <person name="Chen H.Y."/>
            <person name="Chen S.E."/>
            <person name="Zhou L.G."/>
            <person name="Ni X.B."/>
            <person name="Tian J.H."/>
            <person name="Sheng Y."/>
            <person name="Liu T."/>
            <person name="Pan Y.S."/>
            <person name="Xia L.Y."/>
            <person name="Li J."/>
            <person name="Zhao F."/>
            <person name="Cao W.C."/>
        </authorList>
    </citation>
    <scope>NUCLEOTIDE SEQUENCE</scope>
    <source>
        <strain evidence="2">Rmic-2018</strain>
    </source>
</reference>